<keyword evidence="3 8" id="KW-1134">Transmembrane beta strand</keyword>
<dbReference type="Gene3D" id="2.40.170.20">
    <property type="entry name" value="TonB-dependent receptor, beta-barrel domain"/>
    <property type="match status" value="1"/>
</dbReference>
<keyword evidence="13" id="KW-0675">Receptor</keyword>
<dbReference type="InterPro" id="IPR039426">
    <property type="entry name" value="TonB-dep_rcpt-like"/>
</dbReference>
<dbReference type="InterPro" id="IPR012910">
    <property type="entry name" value="Plug_dom"/>
</dbReference>
<evidence type="ECO:0000256" key="10">
    <source>
        <dbReference type="SAM" id="SignalP"/>
    </source>
</evidence>
<dbReference type="EMBL" id="QQAH01000005">
    <property type="protein sequence ID" value="RDD82528.1"/>
    <property type="molecule type" value="Genomic_DNA"/>
</dbReference>
<dbReference type="NCBIfam" id="TIGR01782">
    <property type="entry name" value="TonB-Xanth-Caul"/>
    <property type="match status" value="1"/>
</dbReference>
<dbReference type="SUPFAM" id="SSF56935">
    <property type="entry name" value="Porins"/>
    <property type="match status" value="1"/>
</dbReference>
<comment type="similarity">
    <text evidence="8 9">Belongs to the TonB-dependent receptor family.</text>
</comment>
<protein>
    <submittedName>
        <fullName evidence="13">TonB-dependent receptor</fullName>
    </submittedName>
</protein>
<dbReference type="OrthoDB" id="8727862at2"/>
<proteinExistence type="inferred from homology"/>
<keyword evidence="10" id="KW-0732">Signal</keyword>
<dbReference type="Gene3D" id="2.170.130.10">
    <property type="entry name" value="TonB-dependent receptor, plug domain"/>
    <property type="match status" value="1"/>
</dbReference>
<keyword evidence="2 8" id="KW-0813">Transport</keyword>
<keyword evidence="14" id="KW-1185">Reference proteome</keyword>
<keyword evidence="6 8" id="KW-0472">Membrane</keyword>
<name>A0A369US21_9GAMM</name>
<dbReference type="Proteomes" id="UP000253782">
    <property type="component" value="Unassembled WGS sequence"/>
</dbReference>
<dbReference type="InterPro" id="IPR000531">
    <property type="entry name" value="Beta-barrel_TonB"/>
</dbReference>
<dbReference type="RefSeq" id="WP_114844593.1">
    <property type="nucleotide sequence ID" value="NZ_JBHSPE010000001.1"/>
</dbReference>
<dbReference type="InterPro" id="IPR010104">
    <property type="entry name" value="TonB_rcpt_bac"/>
</dbReference>
<evidence type="ECO:0000256" key="6">
    <source>
        <dbReference type="ARBA" id="ARBA00023136"/>
    </source>
</evidence>
<evidence type="ECO:0000256" key="2">
    <source>
        <dbReference type="ARBA" id="ARBA00022448"/>
    </source>
</evidence>
<evidence type="ECO:0000259" key="11">
    <source>
        <dbReference type="Pfam" id="PF00593"/>
    </source>
</evidence>
<dbReference type="AlphaFoldDB" id="A0A369US21"/>
<dbReference type="InterPro" id="IPR036942">
    <property type="entry name" value="Beta-barrel_TonB_sf"/>
</dbReference>
<evidence type="ECO:0000256" key="3">
    <source>
        <dbReference type="ARBA" id="ARBA00022452"/>
    </source>
</evidence>
<evidence type="ECO:0000313" key="14">
    <source>
        <dbReference type="Proteomes" id="UP000253782"/>
    </source>
</evidence>
<evidence type="ECO:0000313" key="13">
    <source>
        <dbReference type="EMBL" id="RDD82528.1"/>
    </source>
</evidence>
<evidence type="ECO:0000256" key="9">
    <source>
        <dbReference type="RuleBase" id="RU003357"/>
    </source>
</evidence>
<dbReference type="Pfam" id="PF07715">
    <property type="entry name" value="Plug"/>
    <property type="match status" value="1"/>
</dbReference>
<keyword evidence="7 8" id="KW-0998">Cell outer membrane</keyword>
<comment type="subcellular location">
    <subcellularLocation>
        <location evidence="1 8">Cell outer membrane</location>
        <topology evidence="1 8">Multi-pass membrane protein</topology>
    </subcellularLocation>
</comment>
<evidence type="ECO:0000256" key="8">
    <source>
        <dbReference type="PROSITE-ProRule" id="PRU01360"/>
    </source>
</evidence>
<dbReference type="InterPro" id="IPR037066">
    <property type="entry name" value="Plug_dom_sf"/>
</dbReference>
<dbReference type="PANTHER" id="PTHR40980">
    <property type="entry name" value="PLUG DOMAIN-CONTAINING PROTEIN"/>
    <property type="match status" value="1"/>
</dbReference>
<dbReference type="PROSITE" id="PS52016">
    <property type="entry name" value="TONB_DEPENDENT_REC_3"/>
    <property type="match status" value="1"/>
</dbReference>
<organism evidence="13 14">
    <name type="scientific">Dyella tabacisoli</name>
    <dbReference type="NCBI Taxonomy" id="2282381"/>
    <lineage>
        <taxon>Bacteria</taxon>
        <taxon>Pseudomonadati</taxon>
        <taxon>Pseudomonadota</taxon>
        <taxon>Gammaproteobacteria</taxon>
        <taxon>Lysobacterales</taxon>
        <taxon>Rhodanobacteraceae</taxon>
        <taxon>Dyella</taxon>
    </lineage>
</organism>
<sequence>MQRYILAGSIQQALFVVTVIAGAATCNNVFAQDAAASSGTTAAATQGTPPADSAKEKKNAKDVVQLNGVSVTGQLASIRRAQAIKQDATGVVDAVSAEEAGKFPDPNVADALQRVPGVAVDRGGGESSRITVRGFGPDFVNVLLNGRTMATDATDRAFNFDVLPSQLISTAEVRKTASADVAEGGIGGTVNIITARPLDMKGFHASASLAGVNDSLKASPSGGITPRASMLLGNTNADGTFGWLIAGMYDRRDHREQSMNTQGWITGLNYSQINPAYTNIALPQTLTGSDYVQTRTRRGISGAIDWKPIENLTVKLDTMISNYKIDSKYHAFGSYMNTSDVQALTADANGTALSYTRGHTGVLANDYIEESNPRNAYNEQTGLNIAYQINNSTVIDWDTAVSRAWNKASADSYFFVVGTRNIGVNPVWTNNGSSQMPSYSNLISTTDTSSLRAHCCTLGGESPNTSDRILQSKLHLGKSFSEGMLAQLDFGAEGLKRTKTEVNWRTPNSLLCGEYCGYVAAIPGSSINARIYNAGTMVNGISPGYPTQWLTYDVPKLLAYLASPAAYNQLPNPAAFAAALAANGGGFTARPDATSYSQVEERTKSAYAKANLQGSLMTKPWTLEVGLRYSQTDTTSRAYSVPLTAITVNPNDTSNAIPTYGSLAPVSATGSYSNWLPSANFKLSLRDDIIFRAAVSKTVTRPDLSNLSAATSYNFRPATQGVTAGNTELKPYTSKNYDLGLEWYLSDTSYLAIGGFEKKVSNFTTLVTTKTTILGFPFDLTRPINLNSATIKGVEAAATYQLTWLPAPFDGLGVSANYTHVSSSASASASDIAGGHKFAVPGIGDSANVSGYYEKGPFQVRLAYNWRDAYLETISGDESQPTTVKAYGQLDMSASYKLMDNVSLFFDATNLTREKVSKYQVYSNRPSYAEINGRTISSGIRASW</sequence>
<feature type="chain" id="PRO_5016885897" evidence="10">
    <location>
        <begin position="32"/>
        <end position="944"/>
    </location>
</feature>
<feature type="signal peptide" evidence="10">
    <location>
        <begin position="1"/>
        <end position="31"/>
    </location>
</feature>
<reference evidence="13 14" key="1">
    <citation type="submission" date="2018-07" db="EMBL/GenBank/DDBJ databases">
        <title>Dyella tabacisoli L4-6T, whole genome shotgun sequence.</title>
        <authorList>
            <person name="Zhou X.-K."/>
            <person name="Li W.-J."/>
            <person name="Duan Y.-Q."/>
        </authorList>
    </citation>
    <scope>NUCLEOTIDE SEQUENCE [LARGE SCALE GENOMIC DNA]</scope>
    <source>
        <strain evidence="13 14">L4-6</strain>
    </source>
</reference>
<evidence type="ECO:0000256" key="1">
    <source>
        <dbReference type="ARBA" id="ARBA00004571"/>
    </source>
</evidence>
<accession>A0A369US21</accession>
<comment type="caution">
    <text evidence="13">The sequence shown here is derived from an EMBL/GenBank/DDBJ whole genome shotgun (WGS) entry which is preliminary data.</text>
</comment>
<evidence type="ECO:0000256" key="5">
    <source>
        <dbReference type="ARBA" id="ARBA00023077"/>
    </source>
</evidence>
<dbReference type="Pfam" id="PF00593">
    <property type="entry name" value="TonB_dep_Rec_b-barrel"/>
    <property type="match status" value="1"/>
</dbReference>
<keyword evidence="5 9" id="KW-0798">TonB box</keyword>
<evidence type="ECO:0000259" key="12">
    <source>
        <dbReference type="Pfam" id="PF07715"/>
    </source>
</evidence>
<feature type="domain" description="TonB-dependent receptor plug" evidence="12">
    <location>
        <begin position="85"/>
        <end position="189"/>
    </location>
</feature>
<evidence type="ECO:0000256" key="4">
    <source>
        <dbReference type="ARBA" id="ARBA00022692"/>
    </source>
</evidence>
<feature type="domain" description="TonB-dependent receptor-like beta-barrel" evidence="11">
    <location>
        <begin position="583"/>
        <end position="911"/>
    </location>
</feature>
<evidence type="ECO:0000256" key="7">
    <source>
        <dbReference type="ARBA" id="ARBA00023237"/>
    </source>
</evidence>
<dbReference type="CDD" id="cd01347">
    <property type="entry name" value="ligand_gated_channel"/>
    <property type="match status" value="1"/>
</dbReference>
<dbReference type="GO" id="GO:0009279">
    <property type="term" value="C:cell outer membrane"/>
    <property type="evidence" value="ECO:0007669"/>
    <property type="project" value="UniProtKB-SubCell"/>
</dbReference>
<keyword evidence="4 8" id="KW-0812">Transmembrane</keyword>
<gene>
    <name evidence="13" type="ORF">DVJ77_06220</name>
</gene>
<dbReference type="PANTHER" id="PTHR40980:SF3">
    <property type="entry name" value="TONB-DEPENDENT RECEPTOR-LIKE BETA-BARREL DOMAIN-CONTAINING PROTEIN"/>
    <property type="match status" value="1"/>
</dbReference>